<dbReference type="Gramene" id="KZM88037">
    <property type="protein sequence ID" value="KZM88037"/>
    <property type="gene ID" value="DCAR_025112"/>
</dbReference>
<gene>
    <name evidence="1" type="ORF">DCAR_0728837</name>
</gene>
<dbReference type="AlphaFoldDB" id="A0A164TVT2"/>
<sequence length="328" mass="36530">MNLHRRSTLPGTSLSPAVAAKARVGYLMLFSILSSMSIPILSLISLLQSLVLGPIYIIEWLSTLVEKALYAQCPKASFKFLIVVDQQVVIILRNFHERNELRLVLALLHLINMFGVMFCVESVYNFVCVFVESKHRVANISDTDSDGRGQCLDLNEERKGWKEKKHGIFGFAVVSIRQYFRVWYQRVMKTLAAGIDIIISSWKFFDLASKQDTKLLDLTVIIILAPTASFPHLAAEDRAATYGADSYLTKTKDVFSSIVEKGYVLGKALAVRTSDKVQKVDQNYQVSQKIKSAVAKSVVFSNKYVSIGASWVTVTFNSIAKAAAEVTG</sequence>
<organism evidence="1 2">
    <name type="scientific">Daucus carota subsp. sativus</name>
    <name type="common">Carrot</name>
    <dbReference type="NCBI Taxonomy" id="79200"/>
    <lineage>
        <taxon>Eukaryota</taxon>
        <taxon>Viridiplantae</taxon>
        <taxon>Streptophyta</taxon>
        <taxon>Embryophyta</taxon>
        <taxon>Tracheophyta</taxon>
        <taxon>Spermatophyta</taxon>
        <taxon>Magnoliopsida</taxon>
        <taxon>eudicotyledons</taxon>
        <taxon>Gunneridae</taxon>
        <taxon>Pentapetalae</taxon>
        <taxon>asterids</taxon>
        <taxon>campanulids</taxon>
        <taxon>Apiales</taxon>
        <taxon>Apiaceae</taxon>
        <taxon>Apioideae</taxon>
        <taxon>Scandiceae</taxon>
        <taxon>Daucinae</taxon>
        <taxon>Daucus</taxon>
        <taxon>Daucus sect. Daucus</taxon>
    </lineage>
</organism>
<dbReference type="EMBL" id="CP093349">
    <property type="protein sequence ID" value="WOH09380.1"/>
    <property type="molecule type" value="Genomic_DNA"/>
</dbReference>
<protein>
    <submittedName>
        <fullName evidence="1">Uncharacterized protein</fullName>
    </submittedName>
</protein>
<proteinExistence type="predicted"/>
<dbReference type="Proteomes" id="UP000077755">
    <property type="component" value="Chromosome 7"/>
</dbReference>
<evidence type="ECO:0000313" key="2">
    <source>
        <dbReference type="Proteomes" id="UP000077755"/>
    </source>
</evidence>
<keyword evidence="2" id="KW-1185">Reference proteome</keyword>
<reference evidence="1" key="1">
    <citation type="journal article" date="2016" name="Nat. Genet.">
        <title>A high-quality carrot genome assembly provides new insights into carotenoid accumulation and asterid genome evolution.</title>
        <authorList>
            <person name="Iorizzo M."/>
            <person name="Ellison S."/>
            <person name="Senalik D."/>
            <person name="Zeng P."/>
            <person name="Satapoomin P."/>
            <person name="Huang J."/>
            <person name="Bowman M."/>
            <person name="Iovene M."/>
            <person name="Sanseverino W."/>
            <person name="Cavagnaro P."/>
            <person name="Yildiz M."/>
            <person name="Macko-Podgorni A."/>
            <person name="Moranska E."/>
            <person name="Grzebelus E."/>
            <person name="Grzebelus D."/>
            <person name="Ashrafi H."/>
            <person name="Zheng Z."/>
            <person name="Cheng S."/>
            <person name="Spooner D."/>
            <person name="Van Deynze A."/>
            <person name="Simon P."/>
        </authorList>
    </citation>
    <scope>NUCLEOTIDE SEQUENCE</scope>
    <source>
        <tissue evidence="1">Leaf</tissue>
    </source>
</reference>
<reference evidence="1" key="2">
    <citation type="submission" date="2022-03" db="EMBL/GenBank/DDBJ databases">
        <title>Draft title - Genomic analysis of global carrot germplasm unveils the trajectory of domestication and the origin of high carotenoid orange carrot.</title>
        <authorList>
            <person name="Iorizzo M."/>
            <person name="Ellison S."/>
            <person name="Senalik D."/>
            <person name="Macko-Podgorni A."/>
            <person name="Grzebelus D."/>
            <person name="Bostan H."/>
            <person name="Rolling W."/>
            <person name="Curaba J."/>
            <person name="Simon P."/>
        </authorList>
    </citation>
    <scope>NUCLEOTIDE SEQUENCE</scope>
    <source>
        <tissue evidence="1">Leaf</tissue>
    </source>
</reference>
<accession>A0A164TVT2</accession>
<name>A0A164TVT2_DAUCS</name>
<evidence type="ECO:0000313" key="1">
    <source>
        <dbReference type="EMBL" id="WOH09380.1"/>
    </source>
</evidence>